<dbReference type="PANTHER" id="PTHR47718:SF17">
    <property type="entry name" value="PROTEIN FAR1-RELATED SEQUENCE 5-LIKE"/>
    <property type="match status" value="1"/>
</dbReference>
<accession>A0A2I0A092</accession>
<evidence type="ECO:0000313" key="2">
    <source>
        <dbReference type="Proteomes" id="UP000236161"/>
    </source>
</evidence>
<gene>
    <name evidence="1" type="primary">FRS5</name>
    <name evidence="1" type="ORF">AXF42_Ash021613</name>
</gene>
<reference evidence="1 2" key="1">
    <citation type="journal article" date="2017" name="Nature">
        <title>The Apostasia genome and the evolution of orchids.</title>
        <authorList>
            <person name="Zhang G.Q."/>
            <person name="Liu K.W."/>
            <person name="Li Z."/>
            <person name="Lohaus R."/>
            <person name="Hsiao Y.Y."/>
            <person name="Niu S.C."/>
            <person name="Wang J.Y."/>
            <person name="Lin Y.C."/>
            <person name="Xu Q."/>
            <person name="Chen L.J."/>
            <person name="Yoshida K."/>
            <person name="Fujiwara S."/>
            <person name="Wang Z.W."/>
            <person name="Zhang Y.Q."/>
            <person name="Mitsuda N."/>
            <person name="Wang M."/>
            <person name="Liu G.H."/>
            <person name="Pecoraro L."/>
            <person name="Huang H.X."/>
            <person name="Xiao X.J."/>
            <person name="Lin M."/>
            <person name="Wu X.Y."/>
            <person name="Wu W.L."/>
            <person name="Chen Y.Y."/>
            <person name="Chang S.B."/>
            <person name="Sakamoto S."/>
            <person name="Ohme-Takagi M."/>
            <person name="Yagi M."/>
            <person name="Zeng S.J."/>
            <person name="Shen C.Y."/>
            <person name="Yeh C.M."/>
            <person name="Luo Y.B."/>
            <person name="Tsai W.C."/>
            <person name="Van de Peer Y."/>
            <person name="Liu Z.J."/>
        </authorList>
    </citation>
    <scope>NUCLEOTIDE SEQUENCE [LARGE SCALE GENOMIC DNA]</scope>
    <source>
        <strain evidence="2">cv. Shenzhen</strain>
        <tissue evidence="1">Stem</tissue>
    </source>
</reference>
<dbReference type="Proteomes" id="UP000236161">
    <property type="component" value="Unassembled WGS sequence"/>
</dbReference>
<name>A0A2I0A092_9ASPA</name>
<keyword evidence="2" id="KW-1185">Reference proteome</keyword>
<sequence length="181" mass="21278">MIIGLYKFIEKHNHPLATPKDRHLLRSHRDVREINATVLRSLSKVGVRTCDVFAYIVDQADDIENIEFSKRDAYNFINREKLLRIEASDASSLLKLFRGCRKSDPFFEWDAKFDEEQRLTNFLWVDGHCKVDYDAFGDVIIFDISYQMNTYNLACAPLIVVNNHKQNAFFWAAFLVDNRFF</sequence>
<proteinExistence type="predicted"/>
<evidence type="ECO:0000313" key="1">
    <source>
        <dbReference type="EMBL" id="PKA48958.1"/>
    </source>
</evidence>
<dbReference type="STRING" id="1088818.A0A2I0A092"/>
<dbReference type="PANTHER" id="PTHR47718">
    <property type="entry name" value="OS01G0519700 PROTEIN"/>
    <property type="match status" value="1"/>
</dbReference>
<dbReference type="AlphaFoldDB" id="A0A2I0A092"/>
<dbReference type="OrthoDB" id="781548at2759"/>
<dbReference type="EMBL" id="KZ452044">
    <property type="protein sequence ID" value="PKA48958.1"/>
    <property type="molecule type" value="Genomic_DNA"/>
</dbReference>
<protein>
    <submittedName>
        <fullName evidence="1">Protein FAR1-like sequence 5</fullName>
    </submittedName>
</protein>
<organism evidence="1 2">
    <name type="scientific">Apostasia shenzhenica</name>
    <dbReference type="NCBI Taxonomy" id="1088818"/>
    <lineage>
        <taxon>Eukaryota</taxon>
        <taxon>Viridiplantae</taxon>
        <taxon>Streptophyta</taxon>
        <taxon>Embryophyta</taxon>
        <taxon>Tracheophyta</taxon>
        <taxon>Spermatophyta</taxon>
        <taxon>Magnoliopsida</taxon>
        <taxon>Liliopsida</taxon>
        <taxon>Asparagales</taxon>
        <taxon>Orchidaceae</taxon>
        <taxon>Apostasioideae</taxon>
        <taxon>Apostasia</taxon>
    </lineage>
</organism>